<dbReference type="RefSeq" id="XP_055887467.1">
    <property type="nucleotide sequence ID" value="XM_056031492.1"/>
</dbReference>
<dbReference type="Pfam" id="PF07004">
    <property type="entry name" value="SHIPPO-rpt"/>
    <property type="match status" value="4"/>
</dbReference>
<reference evidence="2" key="1">
    <citation type="submission" date="2020-05" db="UniProtKB">
        <authorList>
            <consortium name="EnsemblMetazoa"/>
        </authorList>
    </citation>
    <scope>IDENTIFICATION</scope>
    <source>
        <strain evidence="2">BB02</strain>
    </source>
</reference>
<keyword evidence="4" id="KW-1185">Reference proteome</keyword>
<organism evidence="2 3">
    <name type="scientific">Biomphalaria glabrata</name>
    <name type="common">Bloodfluke planorb</name>
    <name type="synonym">Freshwater snail</name>
    <dbReference type="NCBI Taxonomy" id="6526"/>
    <lineage>
        <taxon>Eukaryota</taxon>
        <taxon>Metazoa</taxon>
        <taxon>Spiralia</taxon>
        <taxon>Lophotrochozoa</taxon>
        <taxon>Mollusca</taxon>
        <taxon>Gastropoda</taxon>
        <taxon>Heterobranchia</taxon>
        <taxon>Euthyneura</taxon>
        <taxon>Panpulmonata</taxon>
        <taxon>Hygrophila</taxon>
        <taxon>Lymnaeoidea</taxon>
        <taxon>Planorbidae</taxon>
        <taxon>Biomphalaria</taxon>
    </lineage>
</organism>
<dbReference type="InterPro" id="IPR051291">
    <property type="entry name" value="CIMAP"/>
</dbReference>
<dbReference type="VEuPathDB" id="VectorBase:BGLB009710"/>
<dbReference type="InterPro" id="IPR010736">
    <property type="entry name" value="SHIPPO-rpt"/>
</dbReference>
<dbReference type="GeneID" id="106072157"/>
<gene>
    <name evidence="2" type="primary">106072157</name>
    <name evidence="5 6 7 8" type="synonym">LOC106072157</name>
</gene>
<dbReference type="KEGG" id="bgt:106072157"/>
<evidence type="ECO:0000313" key="3">
    <source>
        <dbReference type="Proteomes" id="UP000076420"/>
    </source>
</evidence>
<dbReference type="Proteomes" id="UP000076420">
    <property type="component" value="Unassembled WGS sequence"/>
</dbReference>
<evidence type="ECO:0000313" key="4">
    <source>
        <dbReference type="Proteomes" id="UP001165740"/>
    </source>
</evidence>
<evidence type="ECO:0000313" key="8">
    <source>
        <dbReference type="RefSeq" id="XP_055887467.1"/>
    </source>
</evidence>
<feature type="region of interest" description="Disordered" evidence="1">
    <location>
        <begin position="107"/>
        <end position="164"/>
    </location>
</feature>
<evidence type="ECO:0000313" key="5">
    <source>
        <dbReference type="RefSeq" id="XP_013087928.1"/>
    </source>
</evidence>
<dbReference type="PANTHER" id="PTHR21580">
    <property type="entry name" value="SHIPPO-1-RELATED"/>
    <property type="match status" value="1"/>
</dbReference>
<dbReference type="PANTHER" id="PTHR21580:SF28">
    <property type="entry name" value="BOREALIN N-TERMINAL DOMAIN-CONTAINING PROTEIN-RELATED"/>
    <property type="match status" value="1"/>
</dbReference>
<sequence length="263" mass="28894">MTAQVETKDVGGWVPTKPRGPIAAMYNSPGPCYALPTLVGQPGHDFRSVHNKKPAWVFGIRHGKFQDDCSPGPCYLPKEKYYRDGPDGTPHFSLHDRHKDLTSFRTPGPGAYKPEGAGPNTYKSPPKYSFGTRHRSRRTDNTPGPNNYTLPSMLGKTTEAPKKSSPIYTLVGRSKQGGFDEDLARTPGPGAYNVTRPDVYKHAPPQFSMTSRNPMPGDTTVKPGPGAHSPENVYVTKRSAPRFTLGIRHSQYTAPMLDSQVED</sequence>
<dbReference type="EnsemblMetazoa" id="BGLB009710-RB">
    <property type="protein sequence ID" value="BGLB009710-PB"/>
    <property type="gene ID" value="BGLB009710"/>
</dbReference>
<evidence type="ECO:0000313" key="6">
    <source>
        <dbReference type="RefSeq" id="XP_013087929.1"/>
    </source>
</evidence>
<dbReference type="RefSeq" id="XP_013087928.1">
    <property type="nucleotide sequence ID" value="XM_013232474.2"/>
</dbReference>
<evidence type="ECO:0000256" key="1">
    <source>
        <dbReference type="SAM" id="MobiDB-lite"/>
    </source>
</evidence>
<dbReference type="OMA" id="APGNVME"/>
<feature type="compositionally biased region" description="Polar residues" evidence="1">
    <location>
        <begin position="141"/>
        <end position="150"/>
    </location>
</feature>
<dbReference type="RefSeq" id="XP_013087931.1">
    <property type="nucleotide sequence ID" value="XM_013232477.2"/>
</dbReference>
<dbReference type="AlphaFoldDB" id="A0A2C9JXN4"/>
<dbReference type="OrthoDB" id="429991at2759"/>
<dbReference type="EnsemblMetazoa" id="BGLB009710-RC">
    <property type="protein sequence ID" value="BGLB009710-PC"/>
    <property type="gene ID" value="BGLB009710"/>
</dbReference>
<dbReference type="Proteomes" id="UP001165740">
    <property type="component" value="Chromosome 6"/>
</dbReference>
<dbReference type="RefSeq" id="XP_013087929.1">
    <property type="nucleotide sequence ID" value="XM_013232475.2"/>
</dbReference>
<proteinExistence type="predicted"/>
<feature type="region of interest" description="Disordered" evidence="1">
    <location>
        <begin position="205"/>
        <end position="230"/>
    </location>
</feature>
<accession>A0A2C9JXN4</accession>
<evidence type="ECO:0000313" key="7">
    <source>
        <dbReference type="RefSeq" id="XP_013087931.1"/>
    </source>
</evidence>
<evidence type="ECO:0000313" key="2">
    <source>
        <dbReference type="EnsemblMetazoa" id="BGLB009710-PB"/>
    </source>
</evidence>
<protein>
    <submittedName>
        <fullName evidence="5 6">Outer dense fiber protein 3-like</fullName>
    </submittedName>
</protein>
<dbReference type="VEuPathDB" id="VectorBase:BGLAX_026548"/>
<dbReference type="GO" id="GO:0005856">
    <property type="term" value="C:cytoskeleton"/>
    <property type="evidence" value="ECO:0007669"/>
    <property type="project" value="TreeGrafter"/>
</dbReference>
<name>A0A2C9JXN4_BIOGL</name>
<reference evidence="5 6" key="2">
    <citation type="submission" date="2025-04" db="UniProtKB">
        <authorList>
            <consortium name="RefSeq"/>
        </authorList>
    </citation>
    <scope>IDENTIFICATION</scope>
</reference>
<dbReference type="EnsemblMetazoa" id="BGLB009710-RD">
    <property type="protein sequence ID" value="BGLB009710-PD"/>
    <property type="gene ID" value="BGLB009710"/>
</dbReference>